<feature type="compositionally biased region" description="Polar residues" evidence="1">
    <location>
        <begin position="64"/>
        <end position="87"/>
    </location>
</feature>
<name>A0A2T2PA15_CORCC</name>
<dbReference type="EMBL" id="KZ678128">
    <property type="protein sequence ID" value="PSN74491.1"/>
    <property type="molecule type" value="Genomic_DNA"/>
</dbReference>
<dbReference type="GO" id="GO:0006357">
    <property type="term" value="P:regulation of transcription by RNA polymerase II"/>
    <property type="evidence" value="ECO:0007669"/>
    <property type="project" value="TreeGrafter"/>
</dbReference>
<dbReference type="GO" id="GO:0005783">
    <property type="term" value="C:endoplasmic reticulum"/>
    <property type="evidence" value="ECO:0007669"/>
    <property type="project" value="TreeGrafter"/>
</dbReference>
<feature type="region of interest" description="Disordered" evidence="1">
    <location>
        <begin position="388"/>
        <end position="420"/>
    </location>
</feature>
<sequence length="559" mass="61333">MQQERERPPPPAYTQHEPESLHLPSVPTHSLPGAPASDRLPGIRSLDLLDSTSSVRTHRSRTSIDISPKSQPESSQWGSLPPLSSATFPRVPEGLPRHSTELEVGSPMDTGSVASVQDDNARRRELSVLSAEDKDVMLAAEALQDFARSPTTRSLTLSAREPTAEPEPLLSLITSNHPWLGGTINGSISAYNATKGYSPRFVKYGAELIERNIGSPVVNTVSSMGRRTGVEKNLRRYLGEIHRRPSDIEHGDAEVARKRQRVLSPGSDAMEIEDAFSPRTRGGSQSSYAESLPAYDDQRSPRYEESASVTIDPATGKEADNQSTTSQDRRVNWSTQLIMTTSGLGVALSDASLKSLKLCLGLLRSATKHIDAVMKALKQVLEEYEDALRSRNRSDPEAFRDEKSGDVRMSGDMDTEKEDQVRRIAERMKRLSSDIWTTLQSVVQSVSRYTGGALPQNASQVVRTQLLSVPQRWQSASRTTGTEQQGEEVRGANRMLAFAKEGLDMMGQITTVVDGTVTSAENWLERIGRKPGESSSSGAQQEHEKSPLTNVHVAVNEKK</sequence>
<accession>A0A2T2PA15</accession>
<evidence type="ECO:0000313" key="2">
    <source>
        <dbReference type="EMBL" id="PSN74491.1"/>
    </source>
</evidence>
<dbReference type="STRING" id="1448308.A0A2T2PA15"/>
<evidence type="ECO:0000313" key="3">
    <source>
        <dbReference type="Proteomes" id="UP000240883"/>
    </source>
</evidence>
<dbReference type="InterPro" id="IPR013927">
    <property type="entry name" value="TF_Opi1_Ccg-8"/>
</dbReference>
<evidence type="ECO:0000256" key="1">
    <source>
        <dbReference type="SAM" id="MobiDB-lite"/>
    </source>
</evidence>
<dbReference type="PANTHER" id="PTHR38406:SF1">
    <property type="entry name" value="TRANSCRIPTIONAL REPRESSOR OPI1"/>
    <property type="match status" value="1"/>
</dbReference>
<feature type="region of interest" description="Disordered" evidence="1">
    <location>
        <begin position="526"/>
        <end position="559"/>
    </location>
</feature>
<reference evidence="2 3" key="1">
    <citation type="journal article" date="2018" name="Front. Microbiol.">
        <title>Genome-Wide Analysis of Corynespora cassiicola Leaf Fall Disease Putative Effectors.</title>
        <authorList>
            <person name="Lopez D."/>
            <person name="Ribeiro S."/>
            <person name="Label P."/>
            <person name="Fumanal B."/>
            <person name="Venisse J.S."/>
            <person name="Kohler A."/>
            <person name="de Oliveira R.R."/>
            <person name="Labutti K."/>
            <person name="Lipzen A."/>
            <person name="Lail K."/>
            <person name="Bauer D."/>
            <person name="Ohm R.A."/>
            <person name="Barry K.W."/>
            <person name="Spatafora J."/>
            <person name="Grigoriev I.V."/>
            <person name="Martin F.M."/>
            <person name="Pujade-Renaud V."/>
        </authorList>
    </citation>
    <scope>NUCLEOTIDE SEQUENCE [LARGE SCALE GENOMIC DNA]</scope>
    <source>
        <strain evidence="2 3">Philippines</strain>
    </source>
</reference>
<feature type="region of interest" description="Disordered" evidence="1">
    <location>
        <begin position="248"/>
        <end position="328"/>
    </location>
</feature>
<dbReference type="PANTHER" id="PTHR38406">
    <property type="entry name" value="TRANSCRIPTIONAL REPRESSOR OPI1"/>
    <property type="match status" value="1"/>
</dbReference>
<dbReference type="GO" id="GO:0030968">
    <property type="term" value="P:endoplasmic reticulum unfolded protein response"/>
    <property type="evidence" value="ECO:0007669"/>
    <property type="project" value="TreeGrafter"/>
</dbReference>
<dbReference type="GO" id="GO:0008654">
    <property type="term" value="P:phospholipid biosynthetic process"/>
    <property type="evidence" value="ECO:0007669"/>
    <property type="project" value="TreeGrafter"/>
</dbReference>
<dbReference type="GO" id="GO:0005634">
    <property type="term" value="C:nucleus"/>
    <property type="evidence" value="ECO:0007669"/>
    <property type="project" value="TreeGrafter"/>
</dbReference>
<protein>
    <submittedName>
        <fullName evidence="2">Clock-controlled protein-like protein 8</fullName>
    </submittedName>
</protein>
<keyword evidence="3" id="KW-1185">Reference proteome</keyword>
<dbReference type="GO" id="GO:0003714">
    <property type="term" value="F:transcription corepressor activity"/>
    <property type="evidence" value="ECO:0007669"/>
    <property type="project" value="InterPro"/>
</dbReference>
<dbReference type="OrthoDB" id="2441642at2759"/>
<feature type="compositionally biased region" description="Basic and acidic residues" evidence="1">
    <location>
        <begin position="248"/>
        <end position="257"/>
    </location>
</feature>
<feature type="region of interest" description="Disordered" evidence="1">
    <location>
        <begin position="1"/>
        <end position="96"/>
    </location>
</feature>
<dbReference type="Pfam" id="PF08618">
    <property type="entry name" value="Opi1"/>
    <property type="match status" value="2"/>
</dbReference>
<feature type="compositionally biased region" description="Basic and acidic residues" evidence="1">
    <location>
        <begin position="388"/>
        <end position="411"/>
    </location>
</feature>
<organism evidence="2 3">
    <name type="scientific">Corynespora cassiicola Philippines</name>
    <dbReference type="NCBI Taxonomy" id="1448308"/>
    <lineage>
        <taxon>Eukaryota</taxon>
        <taxon>Fungi</taxon>
        <taxon>Dikarya</taxon>
        <taxon>Ascomycota</taxon>
        <taxon>Pezizomycotina</taxon>
        <taxon>Dothideomycetes</taxon>
        <taxon>Pleosporomycetidae</taxon>
        <taxon>Pleosporales</taxon>
        <taxon>Corynesporascaceae</taxon>
        <taxon>Corynespora</taxon>
    </lineage>
</organism>
<dbReference type="Proteomes" id="UP000240883">
    <property type="component" value="Unassembled WGS sequence"/>
</dbReference>
<dbReference type="AlphaFoldDB" id="A0A2T2PA15"/>
<feature type="compositionally biased region" description="Basic and acidic residues" evidence="1">
    <location>
        <begin position="296"/>
        <end position="305"/>
    </location>
</feature>
<proteinExistence type="predicted"/>
<gene>
    <name evidence="2" type="ORF">BS50DRAFT_627806</name>
</gene>